<dbReference type="Proteomes" id="UP000735302">
    <property type="component" value="Unassembled WGS sequence"/>
</dbReference>
<evidence type="ECO:0000256" key="7">
    <source>
        <dbReference type="ARBA" id="ARBA00022618"/>
    </source>
</evidence>
<dbReference type="InterPro" id="IPR022157">
    <property type="entry name" value="Dynactin"/>
</dbReference>
<feature type="compositionally biased region" description="Pro residues" evidence="15">
    <location>
        <begin position="193"/>
        <end position="203"/>
    </location>
</feature>
<dbReference type="Gene3D" id="2.30.30.190">
    <property type="entry name" value="CAP Gly-rich-like domain"/>
    <property type="match status" value="1"/>
</dbReference>
<keyword evidence="10" id="KW-0243">Dynein</keyword>
<dbReference type="SUPFAM" id="SSF74924">
    <property type="entry name" value="Cap-Gly domain"/>
    <property type="match status" value="1"/>
</dbReference>
<evidence type="ECO:0000256" key="4">
    <source>
        <dbReference type="ARBA" id="ARBA00011010"/>
    </source>
</evidence>
<comment type="caution">
    <text evidence="17">The sequence shown here is derived from an EMBL/GenBank/DDBJ whole genome shotgun (WGS) entry which is preliminary data.</text>
</comment>
<evidence type="ECO:0000313" key="17">
    <source>
        <dbReference type="EMBL" id="GFO13503.1"/>
    </source>
</evidence>
<evidence type="ECO:0000256" key="3">
    <source>
        <dbReference type="ARBA" id="ARBA00004544"/>
    </source>
</evidence>
<organism evidence="17 18">
    <name type="scientific">Plakobranchus ocellatus</name>
    <dbReference type="NCBI Taxonomy" id="259542"/>
    <lineage>
        <taxon>Eukaryota</taxon>
        <taxon>Metazoa</taxon>
        <taxon>Spiralia</taxon>
        <taxon>Lophotrochozoa</taxon>
        <taxon>Mollusca</taxon>
        <taxon>Gastropoda</taxon>
        <taxon>Heterobranchia</taxon>
        <taxon>Euthyneura</taxon>
        <taxon>Panpulmonata</taxon>
        <taxon>Sacoglossa</taxon>
        <taxon>Placobranchoidea</taxon>
        <taxon>Plakobranchidae</taxon>
        <taxon>Plakobranchus</taxon>
    </lineage>
</organism>
<evidence type="ECO:0000256" key="11">
    <source>
        <dbReference type="ARBA" id="ARBA00023054"/>
    </source>
</evidence>
<evidence type="ECO:0000256" key="10">
    <source>
        <dbReference type="ARBA" id="ARBA00023017"/>
    </source>
</evidence>
<feature type="compositionally biased region" description="Polar residues" evidence="15">
    <location>
        <begin position="228"/>
        <end position="240"/>
    </location>
</feature>
<feature type="compositionally biased region" description="Basic and acidic residues" evidence="15">
    <location>
        <begin position="165"/>
        <end position="192"/>
    </location>
</feature>
<evidence type="ECO:0000313" key="18">
    <source>
        <dbReference type="Proteomes" id="UP000735302"/>
    </source>
</evidence>
<evidence type="ECO:0000259" key="16">
    <source>
        <dbReference type="PROSITE" id="PS50245"/>
    </source>
</evidence>
<accession>A0AAV4B321</accession>
<evidence type="ECO:0000256" key="15">
    <source>
        <dbReference type="SAM" id="MobiDB-lite"/>
    </source>
</evidence>
<evidence type="ECO:0000256" key="8">
    <source>
        <dbReference type="ARBA" id="ARBA00022701"/>
    </source>
</evidence>
<dbReference type="PROSITE" id="PS00845">
    <property type="entry name" value="CAP_GLY_1"/>
    <property type="match status" value="1"/>
</dbReference>
<dbReference type="GO" id="GO:0051301">
    <property type="term" value="P:cell division"/>
    <property type="evidence" value="ECO:0007669"/>
    <property type="project" value="UniProtKB-KW"/>
</dbReference>
<proteinExistence type="inferred from homology"/>
<evidence type="ECO:0000256" key="6">
    <source>
        <dbReference type="ARBA" id="ARBA00022490"/>
    </source>
</evidence>
<keyword evidence="9" id="KW-0498">Mitosis</keyword>
<dbReference type="SMART" id="SM01052">
    <property type="entry name" value="CAP_GLY"/>
    <property type="match status" value="1"/>
</dbReference>
<feature type="region of interest" description="Disordered" evidence="15">
    <location>
        <begin position="76"/>
        <end position="240"/>
    </location>
</feature>
<evidence type="ECO:0000256" key="13">
    <source>
        <dbReference type="ARBA" id="ARBA00023306"/>
    </source>
</evidence>
<keyword evidence="12" id="KW-0206">Cytoskeleton</keyword>
<keyword evidence="18" id="KW-1185">Reference proteome</keyword>
<evidence type="ECO:0000256" key="2">
    <source>
        <dbReference type="ARBA" id="ARBA00004186"/>
    </source>
</evidence>
<feature type="coiled-coil region" evidence="14">
    <location>
        <begin position="986"/>
        <end position="1091"/>
    </location>
</feature>
<evidence type="ECO:0000256" key="9">
    <source>
        <dbReference type="ARBA" id="ARBA00022776"/>
    </source>
</evidence>
<feature type="domain" description="CAP-Gly" evidence="16">
    <location>
        <begin position="28"/>
        <end position="70"/>
    </location>
</feature>
<dbReference type="Pfam" id="PF12455">
    <property type="entry name" value="Dynactin"/>
    <property type="match status" value="1"/>
</dbReference>
<evidence type="ECO:0000256" key="5">
    <source>
        <dbReference type="ARBA" id="ARBA00016574"/>
    </source>
</evidence>
<keyword evidence="11 14" id="KW-0175">Coiled coil</keyword>
<reference evidence="17 18" key="1">
    <citation type="journal article" date="2021" name="Elife">
        <title>Chloroplast acquisition without the gene transfer in kleptoplastic sea slugs, Plakobranchus ocellatus.</title>
        <authorList>
            <person name="Maeda T."/>
            <person name="Takahashi S."/>
            <person name="Yoshida T."/>
            <person name="Shimamura S."/>
            <person name="Takaki Y."/>
            <person name="Nagai Y."/>
            <person name="Toyoda A."/>
            <person name="Suzuki Y."/>
            <person name="Arimoto A."/>
            <person name="Ishii H."/>
            <person name="Satoh N."/>
            <person name="Nishiyama T."/>
            <person name="Hasebe M."/>
            <person name="Maruyama T."/>
            <person name="Minagawa J."/>
            <person name="Obokata J."/>
            <person name="Shigenobu S."/>
        </authorList>
    </citation>
    <scope>NUCLEOTIDE SEQUENCE [LARGE SCALE GENOMIC DNA]</scope>
</reference>
<gene>
    <name evidence="17" type="ORF">PoB_004000800</name>
</gene>
<evidence type="ECO:0000256" key="12">
    <source>
        <dbReference type="ARBA" id="ARBA00023212"/>
    </source>
</evidence>
<keyword evidence="13" id="KW-0131">Cell cycle</keyword>
<dbReference type="GO" id="GO:0005874">
    <property type="term" value="C:microtubule"/>
    <property type="evidence" value="ECO:0007669"/>
    <property type="project" value="UniProtKB-KW"/>
</dbReference>
<feature type="compositionally biased region" description="Polar residues" evidence="15">
    <location>
        <begin position="121"/>
        <end position="132"/>
    </location>
</feature>
<dbReference type="PANTHER" id="PTHR18916:SF6">
    <property type="entry name" value="DYNACTIN SUBUNIT 1"/>
    <property type="match status" value="1"/>
</dbReference>
<keyword evidence="7" id="KW-0132">Cell division</keyword>
<keyword evidence="6" id="KW-0963">Cytoplasm</keyword>
<protein>
    <recommendedName>
        <fullName evidence="5">Dynactin subunit 1</fullName>
    </recommendedName>
</protein>
<dbReference type="PROSITE" id="PS50245">
    <property type="entry name" value="CAP_GLY_2"/>
    <property type="match status" value="1"/>
</dbReference>
<dbReference type="EMBL" id="BLXT01004491">
    <property type="protein sequence ID" value="GFO13503.1"/>
    <property type="molecule type" value="Genomic_DNA"/>
</dbReference>
<dbReference type="GO" id="GO:0005814">
    <property type="term" value="C:centriole"/>
    <property type="evidence" value="ECO:0007669"/>
    <property type="project" value="UniProtKB-SubCell"/>
</dbReference>
<keyword evidence="8" id="KW-0493">Microtubule</keyword>
<name>A0AAV4B321_9GAST</name>
<evidence type="ECO:0000256" key="1">
    <source>
        <dbReference type="ARBA" id="ARBA00004114"/>
    </source>
</evidence>
<dbReference type="PANTHER" id="PTHR18916">
    <property type="entry name" value="DYNACTIN 1-RELATED MICROTUBULE-BINDING"/>
    <property type="match status" value="1"/>
</dbReference>
<dbReference type="InterPro" id="IPR036859">
    <property type="entry name" value="CAP-Gly_dom_sf"/>
</dbReference>
<dbReference type="GO" id="GO:0030286">
    <property type="term" value="C:dynein complex"/>
    <property type="evidence" value="ECO:0007669"/>
    <property type="project" value="UniProtKB-KW"/>
</dbReference>
<dbReference type="GO" id="GO:0005819">
    <property type="term" value="C:spindle"/>
    <property type="evidence" value="ECO:0007669"/>
    <property type="project" value="UniProtKB-SubCell"/>
</dbReference>
<dbReference type="InterPro" id="IPR000938">
    <property type="entry name" value="CAP-Gly_domain"/>
</dbReference>
<comment type="similarity">
    <text evidence="4">Belongs to the dynactin 150 kDa subunit family.</text>
</comment>
<dbReference type="Pfam" id="PF01302">
    <property type="entry name" value="CAP_GLY"/>
    <property type="match status" value="1"/>
</dbReference>
<comment type="subcellular location">
    <subcellularLocation>
        <location evidence="3">Cytoplasm</location>
        <location evidence="3">Cell cortex</location>
    </subcellularLocation>
    <subcellularLocation>
        <location evidence="1">Cytoplasm</location>
        <location evidence="1">Cytoskeleton</location>
        <location evidence="1">Microtubule organizing center</location>
        <location evidence="1">Centrosome</location>
        <location evidence="1">Centriole</location>
    </subcellularLocation>
    <subcellularLocation>
        <location evidence="2">Cytoplasm</location>
        <location evidence="2">Cytoskeleton</location>
        <location evidence="2">Spindle</location>
    </subcellularLocation>
</comment>
<feature type="coiled-coil region" evidence="14">
    <location>
        <begin position="249"/>
        <end position="530"/>
    </location>
</feature>
<evidence type="ECO:0000256" key="14">
    <source>
        <dbReference type="SAM" id="Coils"/>
    </source>
</evidence>
<sequence>MAALAPIKVGTRVEVVGKGVVGTVAYIGTTVFSSGKWIGVILDEAKGKNNGTVQGKTYFSCADDHGIFVRQSQITPLENQETKGGAPPSAAATPRQSGLKPPNSRPTSTPAARKSGLRQPGSMTKSTESIGESQGPAPTPSETKIKQPADPSATPASRSIRPPRTTKEATKEPAKEPVKEVAKEPSPVEEKPAPTPTPVPAPQPVLATPTEPPRKSSLENLAPPAVKTNLSQLGTMSGSQTSIDERLANVQQQQEIEGLRVEVKDLNEKLETLKIKRNEDKAKLKEFEKAKIQLQQLQEYKSKMQETHGDLQKQLQASKKELSDVQHEFEQYKEEMADVTETVEMATLDKEMAEEKAETLQTELDTMKEKVEELTLDLELLRSEISDKGTDGVAATFEMKQLEQQNERMKDALVKLRDMLNSEKQDHQRSEKQVEKLESELVGLRKDKDRLQTQVTDLEKEMMDLKEQVDAALGAEEMVETLTERNLALEDEIKDIMEEKTDLEALNDMNEELQENARATELELREELDMKSIKLLELQRKLDGTQETFSDYDKTLNKFRDLVANLQEQLRSKQEASEAKVDTPTVEIMDFKTKFAETKAYAKTIDMELRKLDIQLANSHIKMLLSFMPEAFMGRGGDYDAMCVLLMIPRIINKADLLASQVKDKFDVTDKIERDDVLKTHKAEQCSFAYNMILLLNTLQSVMAQYESALTSCSTELFLKVGTLHPEMSAHEKSVDYFIDLLCKDQLDETVSVDLLEKSISFFHQLYTVHLSHERVDCTRMMSNDVRQVLSACDAIATEVTRLKLLLLPGQEQSNFSILLKDLETCNNDTRTCARKIKRRLPQQGSAVATPLKFGKEVQDLLADCCKQIGKVARLLKLVASGAMQQAAVMTGGKLSDLEKIKDREGLLPKKFEELAHEAAAEVFSKENTGAYESLRFSFGTVVGTMNKLANAMENGEYDFDGTHDKKDRAPIKLRAEAIKAQASDMEAVRAKVDLKDEEVKELKKLLKMKQEEMSEQQIRIGLVEKKLENRNREAEDDLKKLQRKLDDSALQLKKKEKEFEETYDALQSDIDSLEQEKTELKERLRVLSKNTLLQNISRQSSVQAPGNGSSTSLNGSMVQESPLLAQQVVALREALHINKQELIRAKAERMKKQMASLTPLQIPKKPTGLASSTGSVAIGDVPDSVSCKIDLNKLVKQTKHLLEEANRLSSSPKVIDISTRKPGMPPATDKAGPVKQLIARTSELTSLERFTQELQVQITTLLAANRTGGQVRTDFSTFPTPEFAKMLHEKASDCVKIGTVQIPTAAGKGSVIPINVRPDQLRHIHSHLVV</sequence>